<evidence type="ECO:0000256" key="1">
    <source>
        <dbReference type="ARBA" id="ARBA00004123"/>
    </source>
</evidence>
<evidence type="ECO:0000256" key="9">
    <source>
        <dbReference type="RuleBase" id="RU003651"/>
    </source>
</evidence>
<dbReference type="InterPro" id="IPR003959">
    <property type="entry name" value="ATPase_AAA_core"/>
</dbReference>
<dbReference type="Pfam" id="PF17862">
    <property type="entry name" value="AAA_lid_3"/>
    <property type="match status" value="1"/>
</dbReference>
<evidence type="ECO:0000313" key="12">
    <source>
        <dbReference type="EMBL" id="OWZ20946.1"/>
    </source>
</evidence>
<protein>
    <submittedName>
        <fullName evidence="12">26S protease regulatory protein</fullName>
    </submittedName>
</protein>
<dbReference type="SMART" id="SM00382">
    <property type="entry name" value="AAA"/>
    <property type="match status" value="1"/>
</dbReference>
<keyword evidence="13" id="KW-1185">Reference proteome</keyword>
<dbReference type="InterPro" id="IPR041569">
    <property type="entry name" value="AAA_lid_3"/>
</dbReference>
<comment type="similarity">
    <text evidence="3 9">Belongs to the AAA ATPase family.</text>
</comment>
<evidence type="ECO:0000256" key="10">
    <source>
        <dbReference type="SAM" id="Coils"/>
    </source>
</evidence>
<dbReference type="OrthoDB" id="1154031at2759"/>
<dbReference type="CDD" id="cd19502">
    <property type="entry name" value="RecA-like_PAN_like"/>
    <property type="match status" value="1"/>
</dbReference>
<dbReference type="FunFam" id="2.40.50.140:FF:000044">
    <property type="entry name" value="26S protease regulatory subunit 8"/>
    <property type="match status" value="1"/>
</dbReference>
<dbReference type="InterPro" id="IPR032501">
    <property type="entry name" value="Prot_ATP_ID_OB_2nd"/>
</dbReference>
<dbReference type="GO" id="GO:0006508">
    <property type="term" value="P:proteolysis"/>
    <property type="evidence" value="ECO:0007669"/>
    <property type="project" value="UniProtKB-KW"/>
</dbReference>
<evidence type="ECO:0000313" key="13">
    <source>
        <dbReference type="Proteomes" id="UP000198211"/>
    </source>
</evidence>
<dbReference type="Proteomes" id="UP000198211">
    <property type="component" value="Unassembled WGS sequence"/>
</dbReference>
<keyword evidence="8" id="KW-0539">Nucleus</keyword>
<evidence type="ECO:0000256" key="3">
    <source>
        <dbReference type="ARBA" id="ARBA00006914"/>
    </source>
</evidence>
<comment type="subcellular location">
    <subcellularLocation>
        <location evidence="2">Cytoplasm</location>
    </subcellularLocation>
    <subcellularLocation>
        <location evidence="1">Nucleus</location>
    </subcellularLocation>
</comment>
<proteinExistence type="inferred from homology"/>
<keyword evidence="7" id="KW-0647">Proteasome</keyword>
<accession>A0A225WTH2</accession>
<dbReference type="InterPro" id="IPR003960">
    <property type="entry name" value="ATPase_AAA_CS"/>
</dbReference>
<feature type="coiled-coil region" evidence="10">
    <location>
        <begin position="24"/>
        <end position="58"/>
    </location>
</feature>
<keyword evidence="6 9" id="KW-0067">ATP-binding</keyword>
<dbReference type="Gene3D" id="2.40.50.140">
    <property type="entry name" value="Nucleic acid-binding proteins"/>
    <property type="match status" value="1"/>
</dbReference>
<dbReference type="InterPro" id="IPR050221">
    <property type="entry name" value="26S_Proteasome_ATPase"/>
</dbReference>
<dbReference type="GO" id="GO:0005524">
    <property type="term" value="F:ATP binding"/>
    <property type="evidence" value="ECO:0007669"/>
    <property type="project" value="UniProtKB-KW"/>
</dbReference>
<keyword evidence="5 9" id="KW-0547">Nucleotide-binding</keyword>
<dbReference type="GO" id="GO:0005634">
    <property type="term" value="C:nucleus"/>
    <property type="evidence" value="ECO:0007669"/>
    <property type="project" value="UniProtKB-SubCell"/>
</dbReference>
<evidence type="ECO:0000256" key="7">
    <source>
        <dbReference type="ARBA" id="ARBA00022942"/>
    </source>
</evidence>
<dbReference type="InterPro" id="IPR003593">
    <property type="entry name" value="AAA+_ATPase"/>
</dbReference>
<dbReference type="InterPro" id="IPR012340">
    <property type="entry name" value="NA-bd_OB-fold"/>
</dbReference>
<dbReference type="Gene3D" id="1.10.8.60">
    <property type="match status" value="1"/>
</dbReference>
<evidence type="ECO:0000256" key="6">
    <source>
        <dbReference type="ARBA" id="ARBA00022840"/>
    </source>
</evidence>
<dbReference type="GO" id="GO:0005737">
    <property type="term" value="C:cytoplasm"/>
    <property type="evidence" value="ECO:0007669"/>
    <property type="project" value="UniProtKB-SubCell"/>
</dbReference>
<comment type="caution">
    <text evidence="12">The sequence shown here is derived from an EMBL/GenBank/DDBJ whole genome shotgun (WGS) entry which is preliminary data.</text>
</comment>
<dbReference type="Gene3D" id="3.40.50.300">
    <property type="entry name" value="P-loop containing nucleotide triphosphate hydrolases"/>
    <property type="match status" value="1"/>
</dbReference>
<feature type="domain" description="AAA+ ATPase" evidence="11">
    <location>
        <begin position="178"/>
        <end position="316"/>
    </location>
</feature>
<keyword evidence="12" id="KW-0378">Hydrolase</keyword>
<evidence type="ECO:0000256" key="8">
    <source>
        <dbReference type="ARBA" id="ARBA00023242"/>
    </source>
</evidence>
<dbReference type="GO" id="GO:0000502">
    <property type="term" value="C:proteasome complex"/>
    <property type="evidence" value="ECO:0007669"/>
    <property type="project" value="UniProtKB-KW"/>
</dbReference>
<evidence type="ECO:0000256" key="2">
    <source>
        <dbReference type="ARBA" id="ARBA00004496"/>
    </source>
</evidence>
<dbReference type="STRING" id="4795.A0A225WTH2"/>
<dbReference type="FunFam" id="1.10.8.60:FF:000006">
    <property type="entry name" value="26S protease regulatory subunit 8"/>
    <property type="match status" value="1"/>
</dbReference>
<evidence type="ECO:0000256" key="4">
    <source>
        <dbReference type="ARBA" id="ARBA00022490"/>
    </source>
</evidence>
<keyword evidence="12" id="KW-0645">Protease</keyword>
<dbReference type="AlphaFoldDB" id="A0A225WTH2"/>
<dbReference type="GO" id="GO:0016887">
    <property type="term" value="F:ATP hydrolysis activity"/>
    <property type="evidence" value="ECO:0007669"/>
    <property type="project" value="InterPro"/>
</dbReference>
<dbReference type="EMBL" id="NBNE01000273">
    <property type="protein sequence ID" value="OWZ20946.1"/>
    <property type="molecule type" value="Genomic_DNA"/>
</dbReference>
<dbReference type="PROSITE" id="PS00674">
    <property type="entry name" value="AAA"/>
    <property type="match status" value="1"/>
</dbReference>
<evidence type="ECO:0000259" key="11">
    <source>
        <dbReference type="SMART" id="SM00382"/>
    </source>
</evidence>
<keyword evidence="10" id="KW-0175">Coiled coil</keyword>
<dbReference type="SUPFAM" id="SSF52540">
    <property type="entry name" value="P-loop containing nucleoside triphosphate hydrolases"/>
    <property type="match status" value="1"/>
</dbReference>
<dbReference type="Pfam" id="PF00004">
    <property type="entry name" value="AAA"/>
    <property type="match status" value="1"/>
</dbReference>
<keyword evidence="4" id="KW-0963">Cytoplasm</keyword>
<gene>
    <name evidence="12" type="ORF">PHMEG_0004591</name>
</gene>
<reference evidence="13" key="1">
    <citation type="submission" date="2017-03" db="EMBL/GenBank/DDBJ databases">
        <title>Phytopthora megakarya and P. palmivora, two closely related causual agents of cacao black pod achieved similar genome size and gene model numbers by different mechanisms.</title>
        <authorList>
            <person name="Ali S."/>
            <person name="Shao J."/>
            <person name="Larry D.J."/>
            <person name="Kronmiller B."/>
            <person name="Shen D."/>
            <person name="Strem M.D."/>
            <person name="Melnick R.L."/>
            <person name="Guiltinan M.J."/>
            <person name="Tyler B.M."/>
            <person name="Meinhardt L.W."/>
            <person name="Bailey B.A."/>
        </authorList>
    </citation>
    <scope>NUCLEOTIDE SEQUENCE [LARGE SCALE GENOMIC DNA]</scope>
    <source>
        <strain evidence="13">zdho120</strain>
    </source>
</reference>
<dbReference type="Pfam" id="PF16450">
    <property type="entry name" value="Prot_ATP_ID_OB_C"/>
    <property type="match status" value="1"/>
</dbReference>
<organism evidence="12 13">
    <name type="scientific">Phytophthora megakarya</name>
    <dbReference type="NCBI Taxonomy" id="4795"/>
    <lineage>
        <taxon>Eukaryota</taxon>
        <taxon>Sar</taxon>
        <taxon>Stramenopiles</taxon>
        <taxon>Oomycota</taxon>
        <taxon>Peronosporomycetes</taxon>
        <taxon>Peronosporales</taxon>
        <taxon>Peronosporaceae</taxon>
        <taxon>Phytophthora</taxon>
    </lineage>
</organism>
<dbReference type="InterPro" id="IPR027417">
    <property type="entry name" value="P-loop_NTPase"/>
</dbReference>
<dbReference type="PANTHER" id="PTHR23073">
    <property type="entry name" value="26S PROTEASOME REGULATORY SUBUNIT"/>
    <property type="match status" value="1"/>
</dbReference>
<name>A0A225WTH2_9STRA</name>
<sequence length="401" mass="44936">MTADVAMTSADDSAGLTSYYEQKIEHLELTVRDETQNLRRLQAQRNELNSKVRLLREELQLLQEPGSYVGEVVKQMGKSKVLVKVNPEGKYVVDVDKTIDIAKCTFNTRVALRNDSYVLHKILPTKVDPLVSLMKVEKVPDSTYDMIGGLDKQIREIKEVIELPIKHPELFDALGVAQPKGVLLYGPPGTGKTLLARAVAHHTDCTFIRVSGAELVQKYIGEGSRMVRELFVMAREASPSIIFMDEIDSIGSSRMEGGGGDSEVQRTMLELLNQLDGFEPAQNIKVIMATNRIDILDAALLRPGRIDRKIEFPNPTEGSRIDIMRIHSRKMNLLRGINLKVIAEKMPTASGAECKAVCTEAGMFALRERRIHVTQEDFEMAVSKVMKKDSEQNMSINKLWK</sequence>
<evidence type="ECO:0000256" key="5">
    <source>
        <dbReference type="ARBA" id="ARBA00022741"/>
    </source>
</evidence>
<dbReference type="GO" id="GO:0008233">
    <property type="term" value="F:peptidase activity"/>
    <property type="evidence" value="ECO:0007669"/>
    <property type="project" value="UniProtKB-KW"/>
</dbReference>
<dbReference type="FunFam" id="3.40.50.300:FF:000030">
    <property type="entry name" value="26S protease regulatory subunit 8"/>
    <property type="match status" value="1"/>
</dbReference>